<dbReference type="Proteomes" id="UP000188532">
    <property type="component" value="Unassembled WGS sequence"/>
</dbReference>
<evidence type="ECO:0000313" key="4">
    <source>
        <dbReference type="Proteomes" id="UP000189229"/>
    </source>
</evidence>
<organism evidence="2 4">
    <name type="scientific">Mycobacterium kansasii</name>
    <dbReference type="NCBI Taxonomy" id="1768"/>
    <lineage>
        <taxon>Bacteria</taxon>
        <taxon>Bacillati</taxon>
        <taxon>Actinomycetota</taxon>
        <taxon>Actinomycetes</taxon>
        <taxon>Mycobacteriales</taxon>
        <taxon>Mycobacteriaceae</taxon>
        <taxon>Mycobacterium</taxon>
    </lineage>
</organism>
<dbReference type="AlphaFoldDB" id="A0A1V3XB17"/>
<dbReference type="Proteomes" id="UP000189229">
    <property type="component" value="Unassembled WGS sequence"/>
</dbReference>
<dbReference type="EMBL" id="MVBN01000005">
    <property type="protein sequence ID" value="OOK73202.1"/>
    <property type="molecule type" value="Genomic_DNA"/>
</dbReference>
<proteinExistence type="predicted"/>
<reference evidence="3 4" key="1">
    <citation type="submission" date="2017-02" db="EMBL/GenBank/DDBJ databases">
        <title>Complete genome sequences of Mycobacterium kansasii strains isolated from rhesus macaques.</title>
        <authorList>
            <person name="Panda A."/>
            <person name="Nagaraj S."/>
            <person name="Zhao X."/>
            <person name="Tettelin H."/>
            <person name="Detolla L.J."/>
        </authorList>
    </citation>
    <scope>NUCLEOTIDE SEQUENCE [LARGE SCALE GENOMIC DNA]</scope>
    <source>
        <strain evidence="1 3">11-3469</strain>
        <strain evidence="2 4">11-3813</strain>
    </source>
</reference>
<accession>A0A1V3XB17</accession>
<comment type="caution">
    <text evidence="2">The sequence shown here is derived from an EMBL/GenBank/DDBJ whole genome shotgun (WGS) entry which is preliminary data.</text>
</comment>
<gene>
    <name evidence="1" type="ORF">BZL29_5179</name>
    <name evidence="2" type="ORF">BZL30_3562</name>
</gene>
<evidence type="ECO:0000313" key="2">
    <source>
        <dbReference type="EMBL" id="OOK76405.1"/>
    </source>
</evidence>
<sequence length="61" mass="6702">MTAIFIGSEAVSSSKVTRHELQRWYRRVYPGVYAPSSTTCHCATGLSGHGYGRDAERSLPV</sequence>
<protein>
    <submittedName>
        <fullName evidence="2">Uncharacterized protein</fullName>
    </submittedName>
</protein>
<evidence type="ECO:0000313" key="1">
    <source>
        <dbReference type="EMBL" id="OOK73202.1"/>
    </source>
</evidence>
<dbReference type="EMBL" id="MVBM01000003">
    <property type="protein sequence ID" value="OOK76405.1"/>
    <property type="molecule type" value="Genomic_DNA"/>
</dbReference>
<evidence type="ECO:0000313" key="3">
    <source>
        <dbReference type="Proteomes" id="UP000188532"/>
    </source>
</evidence>
<name>A0A1V3XB17_MYCKA</name>